<accession>A0A2W5MYH7</accession>
<keyword evidence="1" id="KW-0175">Coiled coil</keyword>
<dbReference type="AlphaFoldDB" id="A0A2W5MYH7"/>
<evidence type="ECO:0000313" key="4">
    <source>
        <dbReference type="Proteomes" id="UP000249185"/>
    </source>
</evidence>
<evidence type="ECO:0000256" key="1">
    <source>
        <dbReference type="SAM" id="Coils"/>
    </source>
</evidence>
<dbReference type="EMBL" id="QFPW01000038">
    <property type="protein sequence ID" value="PZQ45814.1"/>
    <property type="molecule type" value="Genomic_DNA"/>
</dbReference>
<reference evidence="3 4" key="1">
    <citation type="submission" date="2017-08" db="EMBL/GenBank/DDBJ databases">
        <title>Infants hospitalized years apart are colonized by the same room-sourced microbial strains.</title>
        <authorList>
            <person name="Brooks B."/>
            <person name="Olm M.R."/>
            <person name="Firek B.A."/>
            <person name="Baker R."/>
            <person name="Thomas B.C."/>
            <person name="Morowitz M.J."/>
            <person name="Banfield J.F."/>
        </authorList>
    </citation>
    <scope>NUCLEOTIDE SEQUENCE [LARGE SCALE GENOMIC DNA]</scope>
    <source>
        <strain evidence="3">S2_005_002_R2_34</strain>
    </source>
</reference>
<evidence type="ECO:0000313" key="3">
    <source>
        <dbReference type="EMBL" id="PZQ45814.1"/>
    </source>
</evidence>
<proteinExistence type="predicted"/>
<dbReference type="Proteomes" id="UP000249185">
    <property type="component" value="Unassembled WGS sequence"/>
</dbReference>
<feature type="region of interest" description="Disordered" evidence="2">
    <location>
        <begin position="1"/>
        <end position="22"/>
    </location>
</feature>
<comment type="caution">
    <text evidence="3">The sequence shown here is derived from an EMBL/GenBank/DDBJ whole genome shotgun (WGS) entry which is preliminary data.</text>
</comment>
<name>A0A2W5MYH7_RHOSU</name>
<feature type="coiled-coil region" evidence="1">
    <location>
        <begin position="84"/>
        <end position="145"/>
    </location>
</feature>
<organism evidence="3 4">
    <name type="scientific">Rhodovulum sulfidophilum</name>
    <name type="common">Rhodobacter sulfidophilus</name>
    <dbReference type="NCBI Taxonomy" id="35806"/>
    <lineage>
        <taxon>Bacteria</taxon>
        <taxon>Pseudomonadati</taxon>
        <taxon>Pseudomonadota</taxon>
        <taxon>Alphaproteobacteria</taxon>
        <taxon>Rhodobacterales</taxon>
        <taxon>Paracoccaceae</taxon>
        <taxon>Rhodovulum</taxon>
    </lineage>
</organism>
<evidence type="ECO:0000256" key="2">
    <source>
        <dbReference type="SAM" id="MobiDB-lite"/>
    </source>
</evidence>
<sequence>MTAIAKKITPAPSAPPKATAEPMSLAALKAEAEPLAARLSQAEAALAALDTTPAQQGGESVSVEAAIATRKAGVQKRADLTAERDVLAERLTPLRARIAELEAEEQERRKIAEREESLSLGRKALERVRAAREALNEEIANFAAIASRVPVRFRMLPEMHFEADAESGEIMTSARRLSGATN</sequence>
<gene>
    <name evidence="3" type="ORF">DI556_21955</name>
</gene>
<protein>
    <submittedName>
        <fullName evidence="3">Uncharacterized protein</fullName>
    </submittedName>
</protein>